<dbReference type="AlphaFoldDB" id="A0A370I804"/>
<evidence type="ECO:0000256" key="1">
    <source>
        <dbReference type="ARBA" id="ARBA00010838"/>
    </source>
</evidence>
<dbReference type="InterPro" id="IPR001360">
    <property type="entry name" value="Glyco_hydro_1"/>
</dbReference>
<dbReference type="Gene3D" id="3.20.20.80">
    <property type="entry name" value="Glycosidases"/>
    <property type="match status" value="2"/>
</dbReference>
<proteinExistence type="inferred from homology"/>
<sequence length="463" mass="51958">MSRRPATTLARALLAAIVIGVSASAVPAQAASEPPGRVDPLPADFLWGVATSGFQSEGHAPASNWTGYIDNPAFGHEKLRDSVDFYTHYREDIARAADLGVKVFRLSVEWARVQPQPGRWDEAGFQFYERVLAQITAAGMQPMITLDHWVYPAWLGPNGWEDPGMVDKWLTNARKVVDRFDSPKTLWVTINEPVAYIVQELNHHPGPDFDGRFHKMEDSFAQAHNGIYDYIHGKRPDAMVTSNIGFVSRDDESVNGRIFGLIRDKLDFVSVDYYFGATVDLATRRGPRLGATADGSQLWNMPLQAEGIYYVIRRYVTKIVGNNATPEQKRKVKIYVAENGMATKDGCEDPTYYRRADYLRDVTYWLQRARMDDFNVIGYNYWSLTDNYEWGSYTPRFGLYTVDVTTDPALTRKPTCAVDAYRTVIRDGGVPPDYLPTRAPVVPSLVDPPSSVTDPVTLPPRSG</sequence>
<evidence type="ECO:0000256" key="3">
    <source>
        <dbReference type="ARBA" id="ARBA00023295"/>
    </source>
</evidence>
<reference evidence="7 8" key="1">
    <citation type="submission" date="2018-07" db="EMBL/GenBank/DDBJ databases">
        <title>Genomic Encyclopedia of Type Strains, Phase IV (KMG-IV): sequencing the most valuable type-strain genomes for metagenomic binning, comparative biology and taxonomic classification.</title>
        <authorList>
            <person name="Goeker M."/>
        </authorList>
    </citation>
    <scope>NUCLEOTIDE SEQUENCE [LARGE SCALE GENOMIC DNA]</scope>
    <source>
        <strain evidence="7 8">DSM 44290</strain>
    </source>
</reference>
<dbReference type="Proteomes" id="UP000254869">
    <property type="component" value="Unassembled WGS sequence"/>
</dbReference>
<dbReference type="GO" id="GO:0005975">
    <property type="term" value="P:carbohydrate metabolic process"/>
    <property type="evidence" value="ECO:0007669"/>
    <property type="project" value="InterPro"/>
</dbReference>
<dbReference type="PANTHER" id="PTHR10353">
    <property type="entry name" value="GLYCOSYL HYDROLASE"/>
    <property type="match status" value="1"/>
</dbReference>
<keyword evidence="2" id="KW-0378">Hydrolase</keyword>
<dbReference type="EMBL" id="QQBC01000004">
    <property type="protein sequence ID" value="RDI66863.1"/>
    <property type="molecule type" value="Genomic_DNA"/>
</dbReference>
<feature type="compositionally biased region" description="Low complexity" evidence="5">
    <location>
        <begin position="441"/>
        <end position="456"/>
    </location>
</feature>
<organism evidence="7 8">
    <name type="scientific">Nocardia pseudobrasiliensis</name>
    <dbReference type="NCBI Taxonomy" id="45979"/>
    <lineage>
        <taxon>Bacteria</taxon>
        <taxon>Bacillati</taxon>
        <taxon>Actinomycetota</taxon>
        <taxon>Actinomycetes</taxon>
        <taxon>Mycobacteriales</taxon>
        <taxon>Nocardiaceae</taxon>
        <taxon>Nocardia</taxon>
    </lineage>
</organism>
<keyword evidence="6" id="KW-0732">Signal</keyword>
<evidence type="ECO:0000256" key="2">
    <source>
        <dbReference type="ARBA" id="ARBA00022801"/>
    </source>
</evidence>
<comment type="caution">
    <text evidence="7">The sequence shown here is derived from an EMBL/GenBank/DDBJ whole genome shotgun (WGS) entry which is preliminary data.</text>
</comment>
<evidence type="ECO:0000256" key="5">
    <source>
        <dbReference type="SAM" id="MobiDB-lite"/>
    </source>
</evidence>
<gene>
    <name evidence="7" type="ORF">DFR76_104616</name>
</gene>
<dbReference type="InterPro" id="IPR017853">
    <property type="entry name" value="GH"/>
</dbReference>
<protein>
    <submittedName>
        <fullName evidence="7">Beta-glucosidase</fullName>
    </submittedName>
</protein>
<evidence type="ECO:0000256" key="4">
    <source>
        <dbReference type="RuleBase" id="RU003690"/>
    </source>
</evidence>
<keyword evidence="8" id="KW-1185">Reference proteome</keyword>
<accession>A0A370I804</accession>
<dbReference type="STRING" id="1210086.GCA_001613105_01812"/>
<dbReference type="PANTHER" id="PTHR10353:SF36">
    <property type="entry name" value="LP05116P"/>
    <property type="match status" value="1"/>
</dbReference>
<name>A0A370I804_9NOCA</name>
<evidence type="ECO:0000313" key="8">
    <source>
        <dbReference type="Proteomes" id="UP000254869"/>
    </source>
</evidence>
<comment type="similarity">
    <text evidence="1 4">Belongs to the glycosyl hydrolase 1 family.</text>
</comment>
<keyword evidence="3" id="KW-0326">Glycosidase</keyword>
<feature type="region of interest" description="Disordered" evidence="5">
    <location>
        <begin position="441"/>
        <end position="463"/>
    </location>
</feature>
<feature type="signal peptide" evidence="6">
    <location>
        <begin position="1"/>
        <end position="30"/>
    </location>
</feature>
<dbReference type="GO" id="GO:0008422">
    <property type="term" value="F:beta-glucosidase activity"/>
    <property type="evidence" value="ECO:0007669"/>
    <property type="project" value="TreeGrafter"/>
</dbReference>
<dbReference type="PRINTS" id="PR00131">
    <property type="entry name" value="GLHYDRLASE1"/>
</dbReference>
<evidence type="ECO:0000256" key="6">
    <source>
        <dbReference type="SAM" id="SignalP"/>
    </source>
</evidence>
<evidence type="ECO:0000313" key="7">
    <source>
        <dbReference type="EMBL" id="RDI66863.1"/>
    </source>
</evidence>
<dbReference type="Pfam" id="PF00232">
    <property type="entry name" value="Glyco_hydro_1"/>
    <property type="match status" value="2"/>
</dbReference>
<feature type="chain" id="PRO_5016630651" evidence="6">
    <location>
        <begin position="31"/>
        <end position="463"/>
    </location>
</feature>
<dbReference type="SUPFAM" id="SSF51445">
    <property type="entry name" value="(Trans)glycosidases"/>
    <property type="match status" value="1"/>
</dbReference>